<sequence length="109" mass="12896">LLVTGRPSKLRYFEQWEKELNRSMKPSSWHTAMAGVKRATHCLDHIEAAYKLWMRWYLAPQCLAHIYPGAQPTFWRCCRDTGTLTPIFWHCPALTNYWQQIQNLVEIST</sequence>
<feature type="non-terminal residue" evidence="1">
    <location>
        <position position="1"/>
    </location>
</feature>
<dbReference type="AlphaFoldDB" id="A0AAD1WVB7"/>
<name>A0AAD1WVB7_PELCU</name>
<dbReference type="EMBL" id="OW240923">
    <property type="protein sequence ID" value="CAH2324140.1"/>
    <property type="molecule type" value="Genomic_DNA"/>
</dbReference>
<keyword evidence="2" id="KW-1185">Reference proteome</keyword>
<organism evidence="1 2">
    <name type="scientific">Pelobates cultripes</name>
    <name type="common">Western spadefoot toad</name>
    <dbReference type="NCBI Taxonomy" id="61616"/>
    <lineage>
        <taxon>Eukaryota</taxon>
        <taxon>Metazoa</taxon>
        <taxon>Chordata</taxon>
        <taxon>Craniata</taxon>
        <taxon>Vertebrata</taxon>
        <taxon>Euteleostomi</taxon>
        <taxon>Amphibia</taxon>
        <taxon>Batrachia</taxon>
        <taxon>Anura</taxon>
        <taxon>Pelobatoidea</taxon>
        <taxon>Pelobatidae</taxon>
        <taxon>Pelobates</taxon>
    </lineage>
</organism>
<protein>
    <submittedName>
        <fullName evidence="1">Uncharacterized protein</fullName>
    </submittedName>
</protein>
<gene>
    <name evidence="1" type="ORF">PECUL_23A044973</name>
</gene>
<accession>A0AAD1WVB7</accession>
<evidence type="ECO:0000313" key="1">
    <source>
        <dbReference type="EMBL" id="CAH2324140.1"/>
    </source>
</evidence>
<evidence type="ECO:0000313" key="2">
    <source>
        <dbReference type="Proteomes" id="UP001295444"/>
    </source>
</evidence>
<feature type="non-terminal residue" evidence="1">
    <location>
        <position position="109"/>
    </location>
</feature>
<reference evidence="1" key="1">
    <citation type="submission" date="2022-03" db="EMBL/GenBank/DDBJ databases">
        <authorList>
            <person name="Alioto T."/>
            <person name="Alioto T."/>
            <person name="Gomez Garrido J."/>
        </authorList>
    </citation>
    <scope>NUCLEOTIDE SEQUENCE</scope>
</reference>
<dbReference type="Proteomes" id="UP001295444">
    <property type="component" value="Chromosome 12"/>
</dbReference>
<proteinExistence type="predicted"/>